<reference evidence="1" key="1">
    <citation type="journal article" date="2013" name="Genetics">
        <title>The draft genome and transcriptome of Panagrellus redivivus are shaped by the harsh demands of a free-living lifestyle.</title>
        <authorList>
            <person name="Srinivasan J."/>
            <person name="Dillman A.R."/>
            <person name="Macchietto M.G."/>
            <person name="Heikkinen L."/>
            <person name="Lakso M."/>
            <person name="Fracchia K.M."/>
            <person name="Antoshechkin I."/>
            <person name="Mortazavi A."/>
            <person name="Wong G."/>
            <person name="Sternberg P.W."/>
        </authorList>
    </citation>
    <scope>NUCLEOTIDE SEQUENCE [LARGE SCALE GENOMIC DNA]</scope>
    <source>
        <strain evidence="1">MT8872</strain>
    </source>
</reference>
<organism evidence="1 2">
    <name type="scientific">Panagrellus redivivus</name>
    <name type="common">Microworm</name>
    <dbReference type="NCBI Taxonomy" id="6233"/>
    <lineage>
        <taxon>Eukaryota</taxon>
        <taxon>Metazoa</taxon>
        <taxon>Ecdysozoa</taxon>
        <taxon>Nematoda</taxon>
        <taxon>Chromadorea</taxon>
        <taxon>Rhabditida</taxon>
        <taxon>Tylenchina</taxon>
        <taxon>Panagrolaimomorpha</taxon>
        <taxon>Panagrolaimoidea</taxon>
        <taxon>Panagrolaimidae</taxon>
        <taxon>Panagrellus</taxon>
    </lineage>
</organism>
<dbReference type="Proteomes" id="UP000492821">
    <property type="component" value="Unassembled WGS sequence"/>
</dbReference>
<dbReference type="WBParaSite" id="Pan_g4500.t1">
    <property type="protein sequence ID" value="Pan_g4500.t1"/>
    <property type="gene ID" value="Pan_g4500"/>
</dbReference>
<evidence type="ECO:0000313" key="1">
    <source>
        <dbReference type="Proteomes" id="UP000492821"/>
    </source>
</evidence>
<keyword evidence="1" id="KW-1185">Reference proteome</keyword>
<sequence length="73" mass="8247">MEVLLDHHECIDLLLPEKTKNSVAFSSTQMEMPGSVQTTDKPVVLMLAPQQVLTDKDSEEARQKFAELRTSMK</sequence>
<name>A0A7E4VY08_PANRE</name>
<proteinExistence type="predicted"/>
<protein>
    <submittedName>
        <fullName evidence="2">Reverse transcriptase domain-containing protein</fullName>
    </submittedName>
</protein>
<dbReference type="AlphaFoldDB" id="A0A7E4VY08"/>
<accession>A0A7E4VY08</accession>
<evidence type="ECO:0000313" key="2">
    <source>
        <dbReference type="WBParaSite" id="Pan_g4500.t1"/>
    </source>
</evidence>
<reference evidence="2" key="2">
    <citation type="submission" date="2020-10" db="UniProtKB">
        <authorList>
            <consortium name="WormBaseParasite"/>
        </authorList>
    </citation>
    <scope>IDENTIFICATION</scope>
</reference>